<evidence type="ECO:0000313" key="16">
    <source>
        <dbReference type="EMBL" id="WOC12449.1"/>
    </source>
</evidence>
<accession>A0AA97CU56</accession>
<dbReference type="Pfam" id="PF14896">
    <property type="entry name" value="Arabino_trans_C"/>
    <property type="match status" value="1"/>
</dbReference>
<comment type="subcellular location">
    <subcellularLocation>
        <location evidence="2">Cell membrane</location>
        <topology evidence="2">Multi-pass membrane protein</topology>
    </subcellularLocation>
</comment>
<dbReference type="InterPro" id="IPR040920">
    <property type="entry name" value="Arabino_trans_N"/>
</dbReference>
<keyword evidence="5 16" id="KW-0328">Glycosyltransferase</keyword>
<name>A0AA97CU56_9ACTN</name>
<organism evidence="16">
    <name type="scientific">Gordonia sp. MP11Mi</name>
    <dbReference type="NCBI Taxonomy" id="3022769"/>
    <lineage>
        <taxon>Bacteria</taxon>
        <taxon>Bacillati</taxon>
        <taxon>Actinomycetota</taxon>
        <taxon>Actinomycetes</taxon>
        <taxon>Mycobacteriales</taxon>
        <taxon>Gordoniaceae</taxon>
        <taxon>Gordonia</taxon>
    </lineage>
</organism>
<feature type="transmembrane region" description="Helical" evidence="12">
    <location>
        <begin position="358"/>
        <end position="378"/>
    </location>
</feature>
<dbReference type="Pfam" id="PF17689">
    <property type="entry name" value="Arabino_trans_N"/>
    <property type="match status" value="1"/>
</dbReference>
<dbReference type="Gene3D" id="2.60.120.940">
    <property type="entry name" value="EmbC, C-terminal domain, subdomain 2"/>
    <property type="match status" value="1"/>
</dbReference>
<evidence type="ECO:0000256" key="3">
    <source>
        <dbReference type="ARBA" id="ARBA00008195"/>
    </source>
</evidence>
<feature type="transmembrane region" description="Helical" evidence="12">
    <location>
        <begin position="644"/>
        <end position="664"/>
    </location>
</feature>
<feature type="transmembrane region" description="Helical" evidence="12">
    <location>
        <begin position="250"/>
        <end position="269"/>
    </location>
</feature>
<evidence type="ECO:0000256" key="4">
    <source>
        <dbReference type="ARBA" id="ARBA00022475"/>
    </source>
</evidence>
<dbReference type="Gene3D" id="2.60.120.610">
    <property type="entry name" value="arabinofuranosyltransferase like domain"/>
    <property type="match status" value="1"/>
</dbReference>
<dbReference type="InterPro" id="IPR027451">
    <property type="entry name" value="EmbABC_dom1"/>
</dbReference>
<evidence type="ECO:0000256" key="7">
    <source>
        <dbReference type="ARBA" id="ARBA00022692"/>
    </source>
</evidence>
<evidence type="ECO:0000256" key="6">
    <source>
        <dbReference type="ARBA" id="ARBA00022679"/>
    </source>
</evidence>
<dbReference type="EMBL" id="CP128986">
    <property type="protein sequence ID" value="WOC12449.1"/>
    <property type="molecule type" value="Genomic_DNA"/>
</dbReference>
<evidence type="ECO:0000256" key="5">
    <source>
        <dbReference type="ARBA" id="ARBA00022676"/>
    </source>
</evidence>
<keyword evidence="10" id="KW-0961">Cell wall biogenesis/degradation</keyword>
<evidence type="ECO:0000256" key="8">
    <source>
        <dbReference type="ARBA" id="ARBA00022989"/>
    </source>
</evidence>
<feature type="domain" description="Arabinosyltransferas concanavalin like" evidence="15">
    <location>
        <begin position="44"/>
        <end position="201"/>
    </location>
</feature>
<feature type="transmembrane region" description="Helical" evidence="12">
    <location>
        <begin position="324"/>
        <end position="346"/>
    </location>
</feature>
<feature type="transmembrane region" description="Helical" evidence="12">
    <location>
        <begin position="685"/>
        <end position="705"/>
    </location>
</feature>
<feature type="domain" description="Arabinosyltransferase C-terminal" evidence="14">
    <location>
        <begin position="698"/>
        <end position="1080"/>
    </location>
</feature>
<evidence type="ECO:0000256" key="1">
    <source>
        <dbReference type="ARBA" id="ARBA00003001"/>
    </source>
</evidence>
<dbReference type="GO" id="GO:0005886">
    <property type="term" value="C:plasma membrane"/>
    <property type="evidence" value="ECO:0007669"/>
    <property type="project" value="UniProtKB-SubCell"/>
</dbReference>
<feature type="transmembrane region" description="Helical" evidence="12">
    <location>
        <begin position="208"/>
        <end position="229"/>
    </location>
</feature>
<comment type="function">
    <text evidence="1">Arabinosyl transferase responsible for the polymerization of arabinose into the arabinan of arabinogalactan.</text>
</comment>
<dbReference type="InterPro" id="IPR032731">
    <property type="entry name" value="Arabino_trans_C"/>
</dbReference>
<keyword evidence="6 16" id="KW-0808">Transferase</keyword>
<keyword evidence="8 12" id="KW-1133">Transmembrane helix</keyword>
<keyword evidence="7 12" id="KW-0812">Transmembrane</keyword>
<feature type="transmembrane region" description="Helical" evidence="12">
    <location>
        <begin position="517"/>
        <end position="534"/>
    </location>
</feature>
<feature type="transmembrane region" description="Helical" evidence="12">
    <location>
        <begin position="601"/>
        <end position="624"/>
    </location>
</feature>
<dbReference type="GO" id="GO:0052636">
    <property type="term" value="F:arabinosyltransferase activity"/>
    <property type="evidence" value="ECO:0007669"/>
    <property type="project" value="InterPro"/>
</dbReference>
<evidence type="ECO:0000256" key="10">
    <source>
        <dbReference type="ARBA" id="ARBA00023316"/>
    </source>
</evidence>
<feature type="transmembrane region" description="Helical" evidence="12">
    <location>
        <begin position="451"/>
        <end position="470"/>
    </location>
</feature>
<evidence type="ECO:0000256" key="2">
    <source>
        <dbReference type="ARBA" id="ARBA00004651"/>
    </source>
</evidence>
<evidence type="ECO:0000256" key="12">
    <source>
        <dbReference type="SAM" id="Phobius"/>
    </source>
</evidence>
<dbReference type="InterPro" id="IPR042486">
    <property type="entry name" value="Arabino_trans_C_2"/>
</dbReference>
<gene>
    <name evidence="16" type="primary">embA_2</name>
    <name evidence="16" type="ORF">MP11Mi_15350</name>
</gene>
<keyword evidence="9 12" id="KW-0472">Membrane</keyword>
<evidence type="ECO:0000256" key="11">
    <source>
        <dbReference type="SAM" id="MobiDB-lite"/>
    </source>
</evidence>
<feature type="transmembrane region" description="Helical" evidence="12">
    <location>
        <begin position="546"/>
        <end position="564"/>
    </location>
</feature>
<protein>
    <submittedName>
        <fullName evidence="16">Arabinosyltransferase A</fullName>
        <ecNumber evidence="16">2.4.2.-</ecNumber>
    </submittedName>
</protein>
<evidence type="ECO:0000259" key="14">
    <source>
        <dbReference type="Pfam" id="PF14896"/>
    </source>
</evidence>
<comment type="similarity">
    <text evidence="3">Belongs to the emb family.</text>
</comment>
<dbReference type="InterPro" id="IPR007680">
    <property type="entry name" value="Arabino_trans_central"/>
</dbReference>
<feature type="region of interest" description="Disordered" evidence="11">
    <location>
        <begin position="1060"/>
        <end position="1086"/>
    </location>
</feature>
<feature type="domain" description="Arabinofuranosyltransferase central" evidence="13">
    <location>
        <begin position="205"/>
        <end position="665"/>
    </location>
</feature>
<reference evidence="16" key="1">
    <citation type="submission" date="2023-06" db="EMBL/GenBank/DDBJ databases">
        <title>Gordonia sp. nov. and Pseudochrobactrum sp. nov., two species isolated from the burying beetle Nicrophorus vespilloides.</title>
        <authorList>
            <person name="Poehlein A."/>
            <person name="Guzman J."/>
            <person name="Daniel R."/>
            <person name="Vilcinskas A."/>
        </authorList>
    </citation>
    <scope>NUCLEOTIDE SEQUENCE</scope>
    <source>
        <strain evidence="16">MP11Mi</strain>
    </source>
</reference>
<dbReference type="GO" id="GO:0071766">
    <property type="term" value="P:Actinobacterium-type cell wall biogenesis"/>
    <property type="evidence" value="ECO:0007669"/>
    <property type="project" value="InterPro"/>
</dbReference>
<proteinExistence type="inferred from homology"/>
<sequence length="1086" mass="115740">MAWLSIDAMPTPTTARARTYAIIAAVAGTIAIAAAVATPFLPVTQHDATIDWPTGQQLDPANGSIVAPLATQTPAGLDVTIGRDTLRQDESTTIVSTMPSSAEGFRDNALAITASPSGASVVVRGAEVASATRDQLAGVERLHVWTDGPTVFAQFVGLGPAVTDDDAQKPLLAGVFTGLDAAQVDAAQQSGLAVHVDVDNRFDLTPTVLKWLALIVGVIAAVIALIAAYRLDVLGGYRHRFASKGRWRLLIPRTADVLVTAALVVWHFLGAGSSDDGYILTMGRNADDAGFLGDYYRWFNVPEAPFDWYYSFLGHWAEISTATVWMRLPALVAGLVSWFILSRVLLPRLGVALRRSHLAVLTAAAVFVAFWMPFASGLRSETVIILGSLLTWWMVERTVATRQLLPAALAALFAGLTMAVAPHGIIALAVLIAGSRPMLRAVRARRRDVGLLALAAPVGAAFAIVVMIVFRQQTIATVAEAIRVRYTVGPTAAWYQELLRYYFLTLSHDDGALARRLPVLILVLALLATLAVLLRRKHIPGIARGPVWRLVGATLLTVLLLSFTPTKWTVQFGVFAGLGSALAAVVVVVMAQQARRSARDFWIYLAALMLACAGATAGANAWGWSFDLGISWSDKIPGLAGQPLPTIILVLTGICFVAAIWCHVRPPRPVPERSGWRAVMRSAPMLIIVVALLLAEFALFGRAALARSDTYTHLSADLRSLTGDTCGMADEVLVEPDSNAGMLTPIGTDNASKALAGTSRGFTPDGVADDLVPENIGIGAGTIHTGRKVSQSFSVTLGTPGTTGGRGPTTVNGSTAALPFGLNPANTPVLGSYGYDDGTATLTSSWYRLPARDVSPLLVISAAGSIHSIDEDDADRPGRSLIVEFGQAGADGQFQKISQVTPIDPDWGANRPWRNLRIPMADVPRDATAMRIVADDSNVNPDEWLAFTPPRAPHLKTLDKVVGREQPVLLDLSVGAQFPCQQPMTAHRGVFDVPAWQISPDQVTAGSKSKSWQHISGGGIEGVVDAVTEPSTASTYLENDWHQDWGALIKLTPLMPDAPQARVDTETSTGWGWHRTGPIRAVAPSE</sequence>
<evidence type="ECO:0000259" key="13">
    <source>
        <dbReference type="Pfam" id="PF04602"/>
    </source>
</evidence>
<evidence type="ECO:0000259" key="15">
    <source>
        <dbReference type="Pfam" id="PF17689"/>
    </source>
</evidence>
<dbReference type="EC" id="2.4.2.-" evidence="16"/>
<dbReference type="Pfam" id="PF04602">
    <property type="entry name" value="Arabinose_trans"/>
    <property type="match status" value="1"/>
</dbReference>
<feature type="transmembrane region" description="Helical" evidence="12">
    <location>
        <begin position="20"/>
        <end position="41"/>
    </location>
</feature>
<dbReference type="GO" id="GO:0071555">
    <property type="term" value="P:cell wall organization"/>
    <property type="evidence" value="ECO:0007669"/>
    <property type="project" value="UniProtKB-KW"/>
</dbReference>
<feature type="transmembrane region" description="Helical" evidence="12">
    <location>
        <begin position="570"/>
        <end position="589"/>
    </location>
</feature>
<evidence type="ECO:0000256" key="9">
    <source>
        <dbReference type="ARBA" id="ARBA00023136"/>
    </source>
</evidence>
<feature type="transmembrane region" description="Helical" evidence="12">
    <location>
        <begin position="404"/>
        <end position="431"/>
    </location>
</feature>
<dbReference type="AlphaFoldDB" id="A0AA97CU56"/>
<keyword evidence="4" id="KW-1003">Cell membrane</keyword>